<reference evidence="1" key="1">
    <citation type="submission" date="2021-01" db="EMBL/GenBank/DDBJ databases">
        <title>Adiantum capillus-veneris genome.</title>
        <authorList>
            <person name="Fang Y."/>
            <person name="Liao Q."/>
        </authorList>
    </citation>
    <scope>NUCLEOTIDE SEQUENCE</scope>
    <source>
        <strain evidence="1">H3</strain>
        <tissue evidence="1">Leaf</tissue>
    </source>
</reference>
<dbReference type="OrthoDB" id="1364464at2759"/>
<dbReference type="Proteomes" id="UP000886520">
    <property type="component" value="Chromosome 7"/>
</dbReference>
<dbReference type="EMBL" id="JABFUD020000007">
    <property type="protein sequence ID" value="KAI5077912.1"/>
    <property type="molecule type" value="Genomic_DNA"/>
</dbReference>
<proteinExistence type="predicted"/>
<gene>
    <name evidence="1" type="ORF">GOP47_0007736</name>
</gene>
<protein>
    <submittedName>
        <fullName evidence="1">Uncharacterized protein</fullName>
    </submittedName>
</protein>
<keyword evidence="2" id="KW-1185">Reference proteome</keyword>
<accession>A0A9D4V259</accession>
<name>A0A9D4V259_ADICA</name>
<sequence length="217" mass="24867">MEQARHVIWALQKFDVFGTCVVSSKDLATPHKTSRSFEREGTLLNTHRSSFQEMTIQLHHVGLDKVQALPKDVSWVADLHNGKSAEFDEFNSLKLQYISLRDLMVAPPSTKRSSSQVKELKWCDPSQVNFKDELLKQAARAYLQPTGKKTIPKSHFFESFWKSFAVKNKSLMEAAKECVWDCTKACAAFLRDQVLALIQNFKPRHLPFLRMTPQLSP</sequence>
<dbReference type="PANTHER" id="PTHR34569:SF2">
    <property type="entry name" value="EXPRESSED PROTEIN"/>
    <property type="match status" value="1"/>
</dbReference>
<comment type="caution">
    <text evidence="1">The sequence shown here is derived from an EMBL/GenBank/DDBJ whole genome shotgun (WGS) entry which is preliminary data.</text>
</comment>
<evidence type="ECO:0000313" key="2">
    <source>
        <dbReference type="Proteomes" id="UP000886520"/>
    </source>
</evidence>
<organism evidence="1 2">
    <name type="scientific">Adiantum capillus-veneris</name>
    <name type="common">Maidenhair fern</name>
    <dbReference type="NCBI Taxonomy" id="13818"/>
    <lineage>
        <taxon>Eukaryota</taxon>
        <taxon>Viridiplantae</taxon>
        <taxon>Streptophyta</taxon>
        <taxon>Embryophyta</taxon>
        <taxon>Tracheophyta</taxon>
        <taxon>Polypodiopsida</taxon>
        <taxon>Polypodiidae</taxon>
        <taxon>Polypodiales</taxon>
        <taxon>Pteridineae</taxon>
        <taxon>Pteridaceae</taxon>
        <taxon>Vittarioideae</taxon>
        <taxon>Adiantum</taxon>
    </lineage>
</organism>
<dbReference type="AlphaFoldDB" id="A0A9D4V259"/>
<evidence type="ECO:0000313" key="1">
    <source>
        <dbReference type="EMBL" id="KAI5077912.1"/>
    </source>
</evidence>
<dbReference type="PANTHER" id="PTHR34569">
    <property type="entry name" value="EXPRESSED PROTEIN"/>
    <property type="match status" value="1"/>
</dbReference>